<organism evidence="1 2">
    <name type="scientific">Pseudomonas mangiferae</name>
    <dbReference type="NCBI Taxonomy" id="2593654"/>
    <lineage>
        <taxon>Bacteria</taxon>
        <taxon>Pseudomonadati</taxon>
        <taxon>Pseudomonadota</taxon>
        <taxon>Gammaproteobacteria</taxon>
        <taxon>Pseudomonadales</taxon>
        <taxon>Pseudomonadaceae</taxon>
        <taxon>Pseudomonas</taxon>
    </lineage>
</organism>
<dbReference type="RefSeq" id="WP_143487593.1">
    <property type="nucleotide sequence ID" value="NZ_VJOY01000004.1"/>
</dbReference>
<dbReference type="AlphaFoldDB" id="A0A553H1A4"/>
<gene>
    <name evidence="1" type="ORF">FM069_07100</name>
</gene>
<keyword evidence="2" id="KW-1185">Reference proteome</keyword>
<dbReference type="OrthoDB" id="7027300at2"/>
<accession>A0A553H1A4</accession>
<evidence type="ECO:0000313" key="2">
    <source>
        <dbReference type="Proteomes" id="UP000315235"/>
    </source>
</evidence>
<reference evidence="1 2" key="1">
    <citation type="submission" date="2019-07" db="EMBL/GenBank/DDBJ databases">
        <title>Pseudomonas mangiferae sp. nov., isolated from bark of mango tree in Thailand.</title>
        <authorList>
            <person name="Srisuk N."/>
            <person name="Anurat P."/>
        </authorList>
    </citation>
    <scope>NUCLEOTIDE SEQUENCE [LARGE SCALE GENOMIC DNA]</scope>
    <source>
        <strain evidence="1 2">DMKU_BBB3-04</strain>
    </source>
</reference>
<proteinExistence type="predicted"/>
<dbReference type="EMBL" id="VJOY01000004">
    <property type="protein sequence ID" value="TRX75501.1"/>
    <property type="molecule type" value="Genomic_DNA"/>
</dbReference>
<comment type="caution">
    <text evidence="1">The sequence shown here is derived from an EMBL/GenBank/DDBJ whole genome shotgun (WGS) entry which is preliminary data.</text>
</comment>
<protein>
    <submittedName>
        <fullName evidence="1">Uncharacterized protein</fullName>
    </submittedName>
</protein>
<dbReference type="Proteomes" id="UP000315235">
    <property type="component" value="Unassembled WGS sequence"/>
</dbReference>
<name>A0A553H1A4_9PSED</name>
<evidence type="ECO:0000313" key="1">
    <source>
        <dbReference type="EMBL" id="TRX75501.1"/>
    </source>
</evidence>
<sequence length="166" mass="18673">MDEHDEMRSRTYPVKEDMAFQRRMWTVERVGRYGLCLLLLLTLAGLFSRGPLSWATLELTHATLEYDRFLRNGSHTDVTLDLHAPGATRTVAVLGGEALDAISLESIQPQAESMRTVRDGLELTFRADDTGHTRAHLSLGVNGLGLQRAYLRVGDDTVPFWIFIFP</sequence>